<reference evidence="3" key="1">
    <citation type="submission" date="2025-08" db="UniProtKB">
        <authorList>
            <consortium name="Ensembl"/>
        </authorList>
    </citation>
    <scope>IDENTIFICATION</scope>
</reference>
<reference evidence="3" key="2">
    <citation type="submission" date="2025-09" db="UniProtKB">
        <authorList>
            <consortium name="Ensembl"/>
        </authorList>
    </citation>
    <scope>IDENTIFICATION</scope>
</reference>
<name>A0A3Q3B1B6_KRYMA</name>
<organism evidence="3 4">
    <name type="scientific">Kryptolebias marmoratus</name>
    <name type="common">Mangrove killifish</name>
    <name type="synonym">Rivulus marmoratus</name>
    <dbReference type="NCBI Taxonomy" id="37003"/>
    <lineage>
        <taxon>Eukaryota</taxon>
        <taxon>Metazoa</taxon>
        <taxon>Chordata</taxon>
        <taxon>Craniata</taxon>
        <taxon>Vertebrata</taxon>
        <taxon>Euteleostomi</taxon>
        <taxon>Actinopterygii</taxon>
        <taxon>Neopterygii</taxon>
        <taxon>Teleostei</taxon>
        <taxon>Neoteleostei</taxon>
        <taxon>Acanthomorphata</taxon>
        <taxon>Ovalentaria</taxon>
        <taxon>Atherinomorphae</taxon>
        <taxon>Cyprinodontiformes</taxon>
        <taxon>Rivulidae</taxon>
        <taxon>Kryptolebias</taxon>
    </lineage>
</organism>
<dbReference type="InterPro" id="IPR052614">
    <property type="entry name" value="CFAP65"/>
</dbReference>
<keyword evidence="1" id="KW-1133">Transmembrane helix</keyword>
<dbReference type="PANTHER" id="PTHR46127">
    <property type="entry name" value="CILIA- AND FLAGELLA-ASSOCIATED PROTEIN 65"/>
    <property type="match status" value="1"/>
</dbReference>
<dbReference type="InterPro" id="IPR058536">
    <property type="entry name" value="Ig_CFAP65_4th"/>
</dbReference>
<evidence type="ECO:0000256" key="1">
    <source>
        <dbReference type="SAM" id="Phobius"/>
    </source>
</evidence>
<protein>
    <recommendedName>
        <fullName evidence="2">CFAP65 fourth Ig-like domain-containing protein</fullName>
    </recommendedName>
</protein>
<evidence type="ECO:0000313" key="3">
    <source>
        <dbReference type="Ensembl" id="ENSKMAP00000022695.1"/>
    </source>
</evidence>
<dbReference type="Ensembl" id="ENSKMAT00000022984.1">
    <property type="protein sequence ID" value="ENSKMAP00000022695.1"/>
    <property type="gene ID" value="ENSKMAG00000016853.1"/>
</dbReference>
<dbReference type="GO" id="GO:0036126">
    <property type="term" value="C:sperm flagellum"/>
    <property type="evidence" value="ECO:0007669"/>
    <property type="project" value="TreeGrafter"/>
</dbReference>
<evidence type="ECO:0000313" key="4">
    <source>
        <dbReference type="Proteomes" id="UP000264800"/>
    </source>
</evidence>
<feature type="domain" description="CFAP65 fourth Ig-like" evidence="2">
    <location>
        <begin position="23"/>
        <end position="115"/>
    </location>
</feature>
<dbReference type="GO" id="GO:0007288">
    <property type="term" value="P:sperm axoneme assembly"/>
    <property type="evidence" value="ECO:0007669"/>
    <property type="project" value="TreeGrafter"/>
</dbReference>
<dbReference type="GeneTree" id="ENSGT00940000177930"/>
<dbReference type="GO" id="GO:0005737">
    <property type="term" value="C:cytoplasm"/>
    <property type="evidence" value="ECO:0007669"/>
    <property type="project" value="TreeGrafter"/>
</dbReference>
<keyword evidence="4" id="KW-1185">Reference proteome</keyword>
<dbReference type="Proteomes" id="UP000264800">
    <property type="component" value="Unplaced"/>
</dbReference>
<proteinExistence type="predicted"/>
<keyword evidence="1" id="KW-0812">Transmembrane</keyword>
<dbReference type="PANTHER" id="PTHR46127:SF1">
    <property type="entry name" value="CILIA- AND FLAGELLA-ASSOCIATED PROTEIN 65"/>
    <property type="match status" value="1"/>
</dbReference>
<dbReference type="Gene3D" id="2.60.40.10">
    <property type="entry name" value="Immunoglobulins"/>
    <property type="match status" value="1"/>
</dbReference>
<accession>A0A3Q3B1B6</accession>
<feature type="transmembrane region" description="Helical" evidence="1">
    <location>
        <begin position="237"/>
        <end position="260"/>
    </location>
</feature>
<dbReference type="InterPro" id="IPR013783">
    <property type="entry name" value="Ig-like_fold"/>
</dbReference>
<evidence type="ECO:0000259" key="2">
    <source>
        <dbReference type="Pfam" id="PF24507"/>
    </source>
</evidence>
<sequence length="287" mass="32469">MPLNKKDCIFPLGPRVSLSPCVLDFGCGKEGQSVVQTVELLNSSPAQAIYQWDIDCENSVFSIQPASGTLLPHSRIKLKAVYKPTHPMAHYRRVACLILHRDPLFLDLIGTCHSESQQPEILKPEHLVLYKHHYYHRQNSLDSASQQDQNTHLNQQRAHSSKEEVILVEYLLEKKDSVTNTIFLLVWTAAQDSSFSVTPTSCDLAPLKSTAFQVTYNPKQLNTLHGGQLECFAYHKVIYSIFNISVSLSYYILNYLFVCLSSLMNPPRARLSLSRGVHPLCPDLHSY</sequence>
<keyword evidence="1" id="KW-0472">Membrane</keyword>
<dbReference type="Pfam" id="PF24507">
    <property type="entry name" value="Ig_CFAP65_4th"/>
    <property type="match status" value="1"/>
</dbReference>
<dbReference type="AlphaFoldDB" id="A0A3Q3B1B6"/>